<feature type="region of interest" description="Disordered" evidence="2">
    <location>
        <begin position="338"/>
        <end position="380"/>
    </location>
</feature>
<proteinExistence type="predicted"/>
<name>A0ABD3HGU4_9MARC</name>
<keyword evidence="4" id="KW-1185">Reference proteome</keyword>
<evidence type="ECO:0008006" key="5">
    <source>
        <dbReference type="Google" id="ProtNLM"/>
    </source>
</evidence>
<dbReference type="EMBL" id="JBJQOH010000004">
    <property type="protein sequence ID" value="KAL3690623.1"/>
    <property type="molecule type" value="Genomic_DNA"/>
</dbReference>
<keyword evidence="1" id="KW-0175">Coiled coil</keyword>
<protein>
    <recommendedName>
        <fullName evidence="5">Aminotransferase-like plant mobile domain-containing protein</fullName>
    </recommendedName>
</protein>
<organism evidence="3 4">
    <name type="scientific">Riccia sorocarpa</name>
    <dbReference type="NCBI Taxonomy" id="122646"/>
    <lineage>
        <taxon>Eukaryota</taxon>
        <taxon>Viridiplantae</taxon>
        <taxon>Streptophyta</taxon>
        <taxon>Embryophyta</taxon>
        <taxon>Marchantiophyta</taxon>
        <taxon>Marchantiopsida</taxon>
        <taxon>Marchantiidae</taxon>
        <taxon>Marchantiales</taxon>
        <taxon>Ricciaceae</taxon>
        <taxon>Riccia</taxon>
    </lineage>
</organism>
<accession>A0ABD3HGU4</accession>
<gene>
    <name evidence="3" type="ORF">R1sor_016932</name>
</gene>
<comment type="caution">
    <text evidence="3">The sequence shown here is derived from an EMBL/GenBank/DDBJ whole genome shotgun (WGS) entry which is preliminary data.</text>
</comment>
<evidence type="ECO:0000256" key="2">
    <source>
        <dbReference type="SAM" id="MobiDB-lite"/>
    </source>
</evidence>
<reference evidence="3 4" key="1">
    <citation type="submission" date="2024-09" db="EMBL/GenBank/DDBJ databases">
        <title>Chromosome-scale assembly of Riccia sorocarpa.</title>
        <authorList>
            <person name="Paukszto L."/>
        </authorList>
    </citation>
    <scope>NUCLEOTIDE SEQUENCE [LARGE SCALE GENOMIC DNA]</scope>
    <source>
        <strain evidence="3">LP-2024</strain>
        <tissue evidence="3">Aerial parts of the thallus</tissue>
    </source>
</reference>
<evidence type="ECO:0000256" key="1">
    <source>
        <dbReference type="SAM" id="Coils"/>
    </source>
</evidence>
<sequence length="530" mass="60064">MVSTSPCEHPGNRLRTMELLDASIMSQYLSSFHLSLKSITDFVPYTFKDIKDVDLMEYRALRHFGMLPYITLMGRHCVPSDVFYWGIFNTDASDERLLITEPDGRSNVIGWREVMTAFGGDHSAKNEFGSTKITLSQLLPYKPADFLPETVLDVSEKLGSGKDSQEVIYYREAAPYGPTYYLMTLIAEVFWSNLRDSRFLMPMVYSYLRALHGNPCNWAKAILKSLSSEITFLQNEARAAVKHKRKIVQVVWAPVFVHLLYTFRNRIFAGTVFKDNERWVHWRMMTTKGDISPAELADKFPIPITNLHLIREHCKFKEIDDLPQADLAVEVGKASTKMKEKKGKQEKVVYTSSSNSGDEGMPLAKQRKTANEQGPKVRVGTRKTPTAALPVATIQPVPPLPKGIRTLDDIALALGEDIRETMHKRYASLFSQLESSAEGAAKHERTKAELAELKLQAFSFKKEMRKEMQSAAALQQQVDRLNDEISSLKFSLERAEKQQALARQELAQARIEICCLQNHNEPTDGPDANH</sequence>
<dbReference type="AlphaFoldDB" id="A0ABD3HGU4"/>
<evidence type="ECO:0000313" key="4">
    <source>
        <dbReference type="Proteomes" id="UP001633002"/>
    </source>
</evidence>
<evidence type="ECO:0000313" key="3">
    <source>
        <dbReference type="EMBL" id="KAL3690623.1"/>
    </source>
</evidence>
<feature type="coiled-coil region" evidence="1">
    <location>
        <begin position="464"/>
        <end position="512"/>
    </location>
</feature>
<dbReference type="Proteomes" id="UP001633002">
    <property type="component" value="Unassembled WGS sequence"/>
</dbReference>